<accession>A0AAV3RRH9</accession>
<keyword evidence="1" id="KW-1133">Transmembrane helix</keyword>
<keyword evidence="3" id="KW-1185">Reference proteome</keyword>
<dbReference type="PANTHER" id="PTHR32254">
    <property type="entry name" value="EXPRESSED PROTEIN"/>
    <property type="match status" value="1"/>
</dbReference>
<name>A0AAV3RRH9_LITER</name>
<dbReference type="Pfam" id="PF06364">
    <property type="entry name" value="DUF1068"/>
    <property type="match status" value="1"/>
</dbReference>
<reference evidence="2 3" key="1">
    <citation type="submission" date="2024-01" db="EMBL/GenBank/DDBJ databases">
        <title>The complete chloroplast genome sequence of Lithospermum erythrorhizon: insights into the phylogenetic relationship among Boraginaceae species and the maternal lineages of purple gromwells.</title>
        <authorList>
            <person name="Okada T."/>
            <person name="Watanabe K."/>
        </authorList>
    </citation>
    <scope>NUCLEOTIDE SEQUENCE [LARGE SCALE GENOMIC DNA]</scope>
</reference>
<protein>
    <recommendedName>
        <fullName evidence="4">Transmembrane protein</fullName>
    </recommendedName>
</protein>
<dbReference type="InterPro" id="IPR010471">
    <property type="entry name" value="DUF1068"/>
</dbReference>
<evidence type="ECO:0000256" key="1">
    <source>
        <dbReference type="SAM" id="Phobius"/>
    </source>
</evidence>
<evidence type="ECO:0008006" key="4">
    <source>
        <dbReference type="Google" id="ProtNLM"/>
    </source>
</evidence>
<dbReference type="AlphaFoldDB" id="A0AAV3RRH9"/>
<sequence>MSKRNNGNNSNASTWLRCCLVMFAIVSALCVSGPAIYWKLKKSVSLRCPTCNCHCPPPKTLLAIAPGLANLSATDCGSNDPDLKQELRKQFVDLLNEELKLQGEVVREYTRHANITLNDARKVASTYQKETEKCNTATETCEGARERAEALMRKEKKLTSLWEQRARQFGFQGE</sequence>
<gene>
    <name evidence="2" type="ORF">LIER_31028</name>
</gene>
<proteinExistence type="predicted"/>
<organism evidence="2 3">
    <name type="scientific">Lithospermum erythrorhizon</name>
    <name type="common">Purple gromwell</name>
    <name type="synonym">Lithospermum officinale var. erythrorhizon</name>
    <dbReference type="NCBI Taxonomy" id="34254"/>
    <lineage>
        <taxon>Eukaryota</taxon>
        <taxon>Viridiplantae</taxon>
        <taxon>Streptophyta</taxon>
        <taxon>Embryophyta</taxon>
        <taxon>Tracheophyta</taxon>
        <taxon>Spermatophyta</taxon>
        <taxon>Magnoliopsida</taxon>
        <taxon>eudicotyledons</taxon>
        <taxon>Gunneridae</taxon>
        <taxon>Pentapetalae</taxon>
        <taxon>asterids</taxon>
        <taxon>lamiids</taxon>
        <taxon>Boraginales</taxon>
        <taxon>Boraginaceae</taxon>
        <taxon>Boraginoideae</taxon>
        <taxon>Lithospermeae</taxon>
        <taxon>Lithospermum</taxon>
    </lineage>
</organism>
<comment type="caution">
    <text evidence="2">The sequence shown here is derived from an EMBL/GenBank/DDBJ whole genome shotgun (WGS) entry which is preliminary data.</text>
</comment>
<evidence type="ECO:0000313" key="2">
    <source>
        <dbReference type="EMBL" id="GAA0183653.1"/>
    </source>
</evidence>
<dbReference type="Proteomes" id="UP001454036">
    <property type="component" value="Unassembled WGS sequence"/>
</dbReference>
<dbReference type="PANTHER" id="PTHR32254:SF3">
    <property type="entry name" value="EXPRESSED PROTEIN-RELATED"/>
    <property type="match status" value="1"/>
</dbReference>
<feature type="transmembrane region" description="Helical" evidence="1">
    <location>
        <begin position="14"/>
        <end position="37"/>
    </location>
</feature>
<dbReference type="EMBL" id="BAABME010011369">
    <property type="protein sequence ID" value="GAA0183653.1"/>
    <property type="molecule type" value="Genomic_DNA"/>
</dbReference>
<keyword evidence="1" id="KW-0472">Membrane</keyword>
<keyword evidence="1" id="KW-0812">Transmembrane</keyword>
<evidence type="ECO:0000313" key="3">
    <source>
        <dbReference type="Proteomes" id="UP001454036"/>
    </source>
</evidence>